<dbReference type="EMBL" id="NGKC01000007">
    <property type="protein sequence ID" value="RSU11737.1"/>
    <property type="molecule type" value="Genomic_DNA"/>
</dbReference>
<feature type="domain" description="N-acetyltransferase" evidence="1">
    <location>
        <begin position="1"/>
        <end position="141"/>
    </location>
</feature>
<dbReference type="Pfam" id="PF00583">
    <property type="entry name" value="Acetyltransf_1"/>
    <property type="match status" value="1"/>
</dbReference>
<proteinExistence type="predicted"/>
<dbReference type="AlphaFoldDB" id="A0A430AUK4"/>
<sequence length="141" mass="15659">MSLSERQCPLMVPRLAQELEEIGRTPNRLVLVGTAGDRLIGLATVTGADDESVQHIGEVGISVLKEFWGLGLGSILLEEVIDWARHSGIIRRLELSVQERNEQAVRLYRKLGFTTECVIPRGMQTADGRFLNVAFMSLLID</sequence>
<comment type="caution">
    <text evidence="2">The sequence shown here is derived from an EMBL/GenBank/DDBJ whole genome shotgun (WGS) entry which is preliminary data.</text>
</comment>
<organism evidence="2 3">
    <name type="scientific">Vagococcus acidifermentans</name>
    <dbReference type="NCBI Taxonomy" id="564710"/>
    <lineage>
        <taxon>Bacteria</taxon>
        <taxon>Bacillati</taxon>
        <taxon>Bacillota</taxon>
        <taxon>Bacilli</taxon>
        <taxon>Lactobacillales</taxon>
        <taxon>Enterococcaceae</taxon>
        <taxon>Vagococcus</taxon>
    </lineage>
</organism>
<protein>
    <recommendedName>
        <fullName evidence="1">N-acetyltransferase domain-containing protein</fullName>
    </recommendedName>
</protein>
<dbReference type="InterPro" id="IPR000182">
    <property type="entry name" value="GNAT_dom"/>
</dbReference>
<evidence type="ECO:0000259" key="1">
    <source>
        <dbReference type="PROSITE" id="PS51186"/>
    </source>
</evidence>
<dbReference type="CDD" id="cd04301">
    <property type="entry name" value="NAT_SF"/>
    <property type="match status" value="1"/>
</dbReference>
<dbReference type="PANTHER" id="PTHR43617:SF22">
    <property type="entry name" value="L-AMINO ACID N-ACETYLTRANSFERASE AAAT"/>
    <property type="match status" value="1"/>
</dbReference>
<dbReference type="Gene3D" id="3.40.630.30">
    <property type="match status" value="1"/>
</dbReference>
<reference evidence="2 3" key="1">
    <citation type="submission" date="2017-05" db="EMBL/GenBank/DDBJ databases">
        <title>Vagococcus spp. assemblies.</title>
        <authorList>
            <person name="Gulvik C.A."/>
        </authorList>
    </citation>
    <scope>NUCLEOTIDE SEQUENCE [LARGE SCALE GENOMIC DNA]</scope>
    <source>
        <strain evidence="2 3">LMG 24798</strain>
    </source>
</reference>
<dbReference type="PANTHER" id="PTHR43617">
    <property type="entry name" value="L-AMINO ACID N-ACETYLTRANSFERASE"/>
    <property type="match status" value="1"/>
</dbReference>
<dbReference type="InterPro" id="IPR050276">
    <property type="entry name" value="MshD_Acetyltransferase"/>
</dbReference>
<evidence type="ECO:0000313" key="2">
    <source>
        <dbReference type="EMBL" id="RSU11737.1"/>
    </source>
</evidence>
<dbReference type="Proteomes" id="UP000286773">
    <property type="component" value="Unassembled WGS sequence"/>
</dbReference>
<evidence type="ECO:0000313" key="3">
    <source>
        <dbReference type="Proteomes" id="UP000286773"/>
    </source>
</evidence>
<dbReference type="SUPFAM" id="SSF55729">
    <property type="entry name" value="Acyl-CoA N-acyltransferases (Nat)"/>
    <property type="match status" value="1"/>
</dbReference>
<dbReference type="OrthoDB" id="948250at2"/>
<dbReference type="GO" id="GO:0016747">
    <property type="term" value="F:acyltransferase activity, transferring groups other than amino-acyl groups"/>
    <property type="evidence" value="ECO:0007669"/>
    <property type="project" value="InterPro"/>
</dbReference>
<dbReference type="InterPro" id="IPR016181">
    <property type="entry name" value="Acyl_CoA_acyltransferase"/>
</dbReference>
<name>A0A430AUK4_9ENTE</name>
<accession>A0A430AUK4</accession>
<gene>
    <name evidence="2" type="ORF">CBF27_07185</name>
</gene>
<keyword evidence="3" id="KW-1185">Reference proteome</keyword>
<dbReference type="RefSeq" id="WP_126813649.1">
    <property type="nucleotide sequence ID" value="NZ_NGKC01000007.1"/>
</dbReference>
<dbReference type="PROSITE" id="PS51186">
    <property type="entry name" value="GNAT"/>
    <property type="match status" value="1"/>
</dbReference>